<dbReference type="PRINTS" id="PR00377">
    <property type="entry name" value="IMPHPHTASES"/>
</dbReference>
<dbReference type="SUPFAM" id="SSF56655">
    <property type="entry name" value="Carbohydrate phosphatase"/>
    <property type="match status" value="1"/>
</dbReference>
<comment type="caution">
    <text evidence="1">The sequence shown here is derived from an EMBL/GenBank/DDBJ whole genome shotgun (WGS) entry which is preliminary data.</text>
</comment>
<dbReference type="Proteomes" id="UP001551584">
    <property type="component" value="Unassembled WGS sequence"/>
</dbReference>
<accession>A0ABV3ESD7</accession>
<dbReference type="Pfam" id="PF00459">
    <property type="entry name" value="Inositol_P"/>
    <property type="match status" value="1"/>
</dbReference>
<evidence type="ECO:0000313" key="2">
    <source>
        <dbReference type="Proteomes" id="UP001551584"/>
    </source>
</evidence>
<organism evidence="1 2">
    <name type="scientific">Streptomyces chilikensis</name>
    <dbReference type="NCBI Taxonomy" id="1194079"/>
    <lineage>
        <taxon>Bacteria</taxon>
        <taxon>Bacillati</taxon>
        <taxon>Actinomycetota</taxon>
        <taxon>Actinomycetes</taxon>
        <taxon>Kitasatosporales</taxon>
        <taxon>Streptomycetaceae</taxon>
        <taxon>Streptomyces</taxon>
    </lineage>
</organism>
<dbReference type="CDD" id="cd01637">
    <property type="entry name" value="IMPase_like"/>
    <property type="match status" value="1"/>
</dbReference>
<evidence type="ECO:0000313" key="1">
    <source>
        <dbReference type="EMBL" id="MEU9579109.1"/>
    </source>
</evidence>
<dbReference type="EMBL" id="JBEZNA010000040">
    <property type="protein sequence ID" value="MEU9579109.1"/>
    <property type="molecule type" value="Genomic_DNA"/>
</dbReference>
<dbReference type="Gene3D" id="3.40.190.80">
    <property type="match status" value="1"/>
</dbReference>
<dbReference type="PANTHER" id="PTHR20854">
    <property type="entry name" value="INOSITOL MONOPHOSPHATASE"/>
    <property type="match status" value="1"/>
</dbReference>
<keyword evidence="2" id="KW-1185">Reference proteome</keyword>
<gene>
    <name evidence="1" type="ORF">AB0D95_17900</name>
</gene>
<dbReference type="InterPro" id="IPR000760">
    <property type="entry name" value="Inositol_monophosphatase-like"/>
</dbReference>
<protein>
    <submittedName>
        <fullName evidence="1">Inositol monophosphatase family protein</fullName>
    </submittedName>
</protein>
<dbReference type="RefSeq" id="WP_359273716.1">
    <property type="nucleotide sequence ID" value="NZ_JBEZNA010000040.1"/>
</dbReference>
<sequence>MLTTSGPTDAQVAVAAARAGASVVRDMYGGTPERFDKGAGDFATAADLAAEKAILDVLRTLRPDDPVTGEESGATGEAQAARRWLVDPLCGTLNYAAHTMLVGVNVALRDGGRVVAAATADPFTGEVYRTGAGRARLLARDGTESDVTPSSRSRLVDLNLDPPFPNAPGFLAARLLTDPAFTARFRPRVVSTTLAVAWVAAGRRAAYVTDGDLRDSVHFSAGIALCEAAGCVVTGLDGLPPYTGANGLVAAADRETHAALLAMARAQAEG</sequence>
<name>A0ABV3ESD7_9ACTN</name>
<reference evidence="1 2" key="1">
    <citation type="submission" date="2024-06" db="EMBL/GenBank/DDBJ databases">
        <title>The Natural Products Discovery Center: Release of the First 8490 Sequenced Strains for Exploring Actinobacteria Biosynthetic Diversity.</title>
        <authorList>
            <person name="Kalkreuter E."/>
            <person name="Kautsar S.A."/>
            <person name="Yang D."/>
            <person name="Bader C.D."/>
            <person name="Teijaro C.N."/>
            <person name="Fluegel L."/>
            <person name="Davis C.M."/>
            <person name="Simpson J.R."/>
            <person name="Lauterbach L."/>
            <person name="Steele A.D."/>
            <person name="Gui C."/>
            <person name="Meng S."/>
            <person name="Li G."/>
            <person name="Viehrig K."/>
            <person name="Ye F."/>
            <person name="Su P."/>
            <person name="Kiefer A.F."/>
            <person name="Nichols A."/>
            <person name="Cepeda A.J."/>
            <person name="Yan W."/>
            <person name="Fan B."/>
            <person name="Jiang Y."/>
            <person name="Adhikari A."/>
            <person name="Zheng C.-J."/>
            <person name="Schuster L."/>
            <person name="Cowan T.M."/>
            <person name="Smanski M.J."/>
            <person name="Chevrette M.G."/>
            <person name="De Carvalho L.P.S."/>
            <person name="Shen B."/>
        </authorList>
    </citation>
    <scope>NUCLEOTIDE SEQUENCE [LARGE SCALE GENOMIC DNA]</scope>
    <source>
        <strain evidence="1 2">NPDC048117</strain>
    </source>
</reference>
<proteinExistence type="predicted"/>
<dbReference type="PANTHER" id="PTHR20854:SF4">
    <property type="entry name" value="INOSITOL-1-MONOPHOSPHATASE-RELATED"/>
    <property type="match status" value="1"/>
</dbReference>
<dbReference type="Gene3D" id="3.30.540.10">
    <property type="entry name" value="Fructose-1,6-Bisphosphatase, subunit A, domain 1"/>
    <property type="match status" value="1"/>
</dbReference>